<dbReference type="InterPro" id="IPR036291">
    <property type="entry name" value="NAD(P)-bd_dom_sf"/>
</dbReference>
<proteinExistence type="predicted"/>
<dbReference type="Gene3D" id="1.10.1040.50">
    <property type="match status" value="1"/>
</dbReference>
<dbReference type="InterPro" id="IPR006108">
    <property type="entry name" value="3HC_DH_C"/>
</dbReference>
<name>A0A075HAN5_9ARCH</name>
<dbReference type="EC" id="1.1.1.35" evidence="8"/>
<organism evidence="8">
    <name type="scientific">uncultured marine thaumarchaeote KM3_55_A11</name>
    <dbReference type="NCBI Taxonomy" id="1456195"/>
    <lineage>
        <taxon>Archaea</taxon>
        <taxon>Nitrososphaerota</taxon>
        <taxon>environmental samples</taxon>
    </lineage>
</organism>
<keyword evidence="3 8" id="KW-0560">Oxidoreductase</keyword>
<reference evidence="8" key="1">
    <citation type="journal article" date="2014" name="Genome Biol. Evol.">
        <title>Pangenome evidence for extensive interdomain horizontal transfer affecting lineage core and shell genes in uncultured planktonic thaumarchaeota and euryarchaeota.</title>
        <authorList>
            <person name="Deschamps P."/>
            <person name="Zivanovic Y."/>
            <person name="Moreira D."/>
            <person name="Rodriguez-Valera F."/>
            <person name="Lopez-Garcia P."/>
        </authorList>
    </citation>
    <scope>NUCLEOTIDE SEQUENCE</scope>
</reference>
<comment type="pathway">
    <text evidence="1">Lipid metabolism; fatty acid beta-oxidation.</text>
</comment>
<keyword evidence="2" id="KW-0276">Fatty acid metabolism</keyword>
<evidence type="ECO:0000313" key="8">
    <source>
        <dbReference type="EMBL" id="AIF12255.1"/>
    </source>
</evidence>
<gene>
    <name evidence="8" type="primary">fadN</name>
</gene>
<accession>A0A075HAN5</accession>
<dbReference type="Gene3D" id="3.40.50.720">
    <property type="entry name" value="NAD(P)-binding Rossmann-like Domain"/>
    <property type="match status" value="1"/>
</dbReference>
<dbReference type="PANTHER" id="PTHR48075">
    <property type="entry name" value="3-HYDROXYACYL-COA DEHYDROGENASE FAMILY PROTEIN"/>
    <property type="match status" value="1"/>
</dbReference>
<dbReference type="UniPathway" id="UPA00659"/>
<dbReference type="InterPro" id="IPR006176">
    <property type="entry name" value="3-OHacyl-CoA_DH_NAD-bd"/>
</dbReference>
<dbReference type="Pfam" id="PF00378">
    <property type="entry name" value="ECH_1"/>
    <property type="match status" value="1"/>
</dbReference>
<dbReference type="EMBL" id="KF900941">
    <property type="protein sequence ID" value="AIF12255.1"/>
    <property type="molecule type" value="Genomic_DNA"/>
</dbReference>
<dbReference type="Pfam" id="PF02737">
    <property type="entry name" value="3HCDH_N"/>
    <property type="match status" value="1"/>
</dbReference>
<dbReference type="SUPFAM" id="SSF51735">
    <property type="entry name" value="NAD(P)-binding Rossmann-fold domains"/>
    <property type="match status" value="1"/>
</dbReference>
<evidence type="ECO:0000256" key="4">
    <source>
        <dbReference type="ARBA" id="ARBA00023027"/>
    </source>
</evidence>
<dbReference type="InterPro" id="IPR029045">
    <property type="entry name" value="ClpP/crotonase-like_dom_sf"/>
</dbReference>
<dbReference type="SUPFAM" id="SSF48179">
    <property type="entry name" value="6-phosphogluconate dehydrogenase C-terminal domain-like"/>
    <property type="match status" value="2"/>
</dbReference>
<feature type="domain" description="3-hydroxyacyl-CoA dehydrogenase C-terminal" evidence="6">
    <location>
        <begin position="202"/>
        <end position="309"/>
    </location>
</feature>
<dbReference type="GO" id="GO:0006635">
    <property type="term" value="P:fatty acid beta-oxidation"/>
    <property type="evidence" value="ECO:0007669"/>
    <property type="project" value="UniProtKB-UniPathway"/>
</dbReference>
<dbReference type="InterPro" id="IPR001753">
    <property type="entry name" value="Enoyl-CoA_hydra/iso"/>
</dbReference>
<evidence type="ECO:0000259" key="6">
    <source>
        <dbReference type="Pfam" id="PF00725"/>
    </source>
</evidence>
<feature type="domain" description="3-hydroxyacyl-CoA dehydrogenase NAD binding" evidence="7">
    <location>
        <begin position="12"/>
        <end position="200"/>
    </location>
</feature>
<protein>
    <submittedName>
        <fullName evidence="8">3-hydroxyacyl-CoA dehydrogenase, putative (FadN)</fullName>
        <ecNumber evidence="8">1.1.1.35</ecNumber>
    </submittedName>
</protein>
<keyword evidence="4" id="KW-0520">NAD</keyword>
<evidence type="ECO:0000256" key="5">
    <source>
        <dbReference type="ARBA" id="ARBA00023098"/>
    </source>
</evidence>
<dbReference type="Gene3D" id="3.90.226.10">
    <property type="entry name" value="2-enoyl-CoA Hydratase, Chain A, domain 1"/>
    <property type="match status" value="1"/>
</dbReference>
<keyword evidence="5" id="KW-0443">Lipid metabolism</keyword>
<sequence length="791" mass="86475">MKGLDDIVKIEKVAVIGAGVMGSGIAAHVANAGLPVTLLDIVPEEAENRNIITETAVQNMLKPVRMGSPTPLMHRKNARLITTGNIEDHLDALGDADLIVEVVLEKLEIKHDVFKKIDKVRKKNSLVASNTSTIPRNQLVRRMPKAFASDFIITHFFNPPRYLRLLEIVAGKEVSKKKIDALTEFCDLKLGKEVVICNDTPGFIGNRIGTYWTLIGMVEAVKMGLTVEEADAIMGRPIGAPKTGIFALGDVVGLDLIPHVTESMSSNLPKNDLYNIGVKEQNKLGIDKILSSMIADGYTGRKGKGGFYRLNSDSGKKVKEARNLKTGEYQTASKISLESIKTAKKGLRNLVEYDDKGGEYAWKVLSKTLTYAASLVPEITDNIVNVDLAMKNGFLWKKGPFEMLDDLGPSWFTSRISKEGIKVPELLEKVAEGNFYEEKGKDVLYFGTDGKYSKIRRPEGYLTATDVKRGQKPIFRNPSASLWDMDDNIILVEFHSKMNSMDPLIMEALSEAADQCESGNYSGVVIGNDGSNFSAGANLGLSSFVANVGAWEEAEKFVFGGQMAFMMLKHGDFPVVGASSGLAIGGGCEVLLACDAVQAHSESYIGLVEVGVGLVPAWGGCKEMITRWNNDPKQPRGPMATIMKIFQNVGTAKVATSAQEAKELHFLRQEDEITMNRARVLYEAKAKCLKMVENYEAPLPNEHFLPGPSGKAALDLAVDDLVKAGHATPHDIIVTKELSHILSGGDTDPTDTVSDDRILEMERKGIIKLMKTEGTMDRVEHMLTTGKPLRN</sequence>
<evidence type="ECO:0000256" key="2">
    <source>
        <dbReference type="ARBA" id="ARBA00022832"/>
    </source>
</evidence>
<dbReference type="CDD" id="cd06558">
    <property type="entry name" value="crotonase-like"/>
    <property type="match status" value="1"/>
</dbReference>
<dbReference type="AlphaFoldDB" id="A0A075HAN5"/>
<evidence type="ECO:0000256" key="3">
    <source>
        <dbReference type="ARBA" id="ARBA00023002"/>
    </source>
</evidence>
<evidence type="ECO:0000256" key="1">
    <source>
        <dbReference type="ARBA" id="ARBA00005005"/>
    </source>
</evidence>
<dbReference type="Pfam" id="PF00725">
    <property type="entry name" value="3HCDH"/>
    <property type="match status" value="1"/>
</dbReference>
<dbReference type="SUPFAM" id="SSF52096">
    <property type="entry name" value="ClpP/crotonase"/>
    <property type="match status" value="1"/>
</dbReference>
<dbReference type="PANTHER" id="PTHR48075:SF7">
    <property type="entry name" value="3-HYDROXYACYL-COA DEHYDROGENASE-RELATED"/>
    <property type="match status" value="1"/>
</dbReference>
<dbReference type="GO" id="GO:0070403">
    <property type="term" value="F:NAD+ binding"/>
    <property type="evidence" value="ECO:0007669"/>
    <property type="project" value="InterPro"/>
</dbReference>
<evidence type="ECO:0000259" key="7">
    <source>
        <dbReference type="Pfam" id="PF02737"/>
    </source>
</evidence>
<dbReference type="GO" id="GO:0003857">
    <property type="term" value="F:(3S)-3-hydroxyacyl-CoA dehydrogenase (NAD+) activity"/>
    <property type="evidence" value="ECO:0007669"/>
    <property type="project" value="UniProtKB-EC"/>
</dbReference>
<dbReference type="InterPro" id="IPR008927">
    <property type="entry name" value="6-PGluconate_DH-like_C_sf"/>
</dbReference>